<proteinExistence type="predicted"/>
<dbReference type="Proteomes" id="UP000001175">
    <property type="component" value="Chromosome"/>
</dbReference>
<dbReference type="eggNOG" id="ENOG502ZCH4">
    <property type="taxonomic scope" value="Bacteria"/>
</dbReference>
<dbReference type="EMBL" id="AP008231">
    <property type="protein sequence ID" value="BAD78282.1"/>
    <property type="molecule type" value="Genomic_DNA"/>
</dbReference>
<organism evidence="1 2">
    <name type="scientific">Synechococcus sp. (strain ATCC 27144 / PCC 6301 / SAUG 1402/1)</name>
    <name type="common">Anacystis nidulans</name>
    <dbReference type="NCBI Taxonomy" id="269084"/>
    <lineage>
        <taxon>Bacteria</taxon>
        <taxon>Bacillati</taxon>
        <taxon>Cyanobacteriota</taxon>
        <taxon>Cyanophyceae</taxon>
        <taxon>Synechococcales</taxon>
        <taxon>Synechococcaceae</taxon>
        <taxon>Synechococcus</taxon>
    </lineage>
</organism>
<protein>
    <submittedName>
        <fullName evidence="1">Uncharacterized protein</fullName>
    </submittedName>
</protein>
<dbReference type="KEGG" id="syc:syc0092_d"/>
<reference evidence="1 2" key="1">
    <citation type="journal article" date="2007" name="Photosyn. Res.">
        <title>Complete nucleotide sequence of the freshwater unicellular cyanobacterium Synechococcus elongatus PCC 6301 chromosome: gene content and organization.</title>
        <authorList>
            <person name="Sugita C."/>
            <person name="Ogata K."/>
            <person name="Shikata M."/>
            <person name="Jikuya H."/>
            <person name="Takano J."/>
            <person name="Furumichi M."/>
            <person name="Kanehisa M."/>
            <person name="Omata T."/>
            <person name="Sugiura M."/>
            <person name="Sugita M."/>
        </authorList>
    </citation>
    <scope>NUCLEOTIDE SEQUENCE [LARGE SCALE GENOMIC DNA]</scope>
    <source>
        <strain evidence="2">ATCC 27144 / PCC 6301 / SAUG 1402/1</strain>
    </source>
</reference>
<accession>A0A0H3JZR1</accession>
<evidence type="ECO:0000313" key="1">
    <source>
        <dbReference type="EMBL" id="BAD78282.1"/>
    </source>
</evidence>
<gene>
    <name evidence="1" type="ordered locus">syc0092_d</name>
</gene>
<evidence type="ECO:0000313" key="2">
    <source>
        <dbReference type="Proteomes" id="UP000001175"/>
    </source>
</evidence>
<sequence length="240" mass="27385">MVLTSCFATSLFARPAIAADGWWIDQYAVILFTATGRLDAELKEMRIEGADTLLVHADSLPPLLLRWVAWRASLQNMKSVAWVQRPTLQRLKHASSLNGYAALQVDDHFFADPIVSFSQLRQMIGKKQLWCSFQPNQFSEFLARNCDHVDVQIYRMSCPATIDLADRLGLLGRPQSAIAVYHDGTSQADRDLQCFRQAGRDVRNSIFVFKWKNPGSVLSRFLKHPLVARLERIYIQLFKD</sequence>
<dbReference type="AlphaFoldDB" id="A0A0H3JZR1"/>
<name>A0A0H3JZR1_SYNP6</name>